<dbReference type="CDD" id="cd03214">
    <property type="entry name" value="ABC_Iron-Siderophores_B12_Hemin"/>
    <property type="match status" value="1"/>
</dbReference>
<keyword evidence="6 11" id="KW-0067">ATP-binding</keyword>
<dbReference type="AlphaFoldDB" id="A0A1H9VU17"/>
<dbReference type="GO" id="GO:0005886">
    <property type="term" value="C:plasma membrane"/>
    <property type="evidence" value="ECO:0007669"/>
    <property type="project" value="UniProtKB-SubCell"/>
</dbReference>
<evidence type="ECO:0000256" key="2">
    <source>
        <dbReference type="ARBA" id="ARBA00022448"/>
    </source>
</evidence>
<keyword evidence="7" id="KW-0408">Iron</keyword>
<dbReference type="GO" id="GO:0005524">
    <property type="term" value="F:ATP binding"/>
    <property type="evidence" value="ECO:0007669"/>
    <property type="project" value="UniProtKB-KW"/>
</dbReference>
<proteinExistence type="predicted"/>
<dbReference type="PANTHER" id="PTHR42771:SF2">
    <property type="entry name" value="IRON(3+)-HYDROXAMATE IMPORT ATP-BINDING PROTEIN FHUC"/>
    <property type="match status" value="1"/>
</dbReference>
<evidence type="ECO:0000313" key="11">
    <source>
        <dbReference type="EMBL" id="SES25039.1"/>
    </source>
</evidence>
<dbReference type="PANTHER" id="PTHR42771">
    <property type="entry name" value="IRON(3+)-HYDROXAMATE IMPORT ATP-BINDING PROTEIN FHUC"/>
    <property type="match status" value="1"/>
</dbReference>
<dbReference type="InterPro" id="IPR003439">
    <property type="entry name" value="ABC_transporter-like_ATP-bd"/>
</dbReference>
<evidence type="ECO:0000256" key="9">
    <source>
        <dbReference type="ARBA" id="ARBA00023136"/>
    </source>
</evidence>
<dbReference type="Proteomes" id="UP000198929">
    <property type="component" value="Unassembled WGS sequence"/>
</dbReference>
<dbReference type="GO" id="GO:0016887">
    <property type="term" value="F:ATP hydrolysis activity"/>
    <property type="evidence" value="ECO:0007669"/>
    <property type="project" value="InterPro"/>
</dbReference>
<keyword evidence="2" id="KW-0813">Transport</keyword>
<evidence type="ECO:0000256" key="5">
    <source>
        <dbReference type="ARBA" id="ARBA00022741"/>
    </source>
</evidence>
<evidence type="ECO:0000313" key="12">
    <source>
        <dbReference type="Proteomes" id="UP000198929"/>
    </source>
</evidence>
<dbReference type="STRING" id="1121357.SAMN05661109_02385"/>
<evidence type="ECO:0000256" key="8">
    <source>
        <dbReference type="ARBA" id="ARBA00023065"/>
    </source>
</evidence>
<dbReference type="InterPro" id="IPR027417">
    <property type="entry name" value="P-loop_NTPase"/>
</dbReference>
<dbReference type="InterPro" id="IPR051535">
    <property type="entry name" value="Siderophore_ABC-ATPase"/>
</dbReference>
<dbReference type="Gene3D" id="3.40.50.300">
    <property type="entry name" value="P-loop containing nucleotide triphosphate hydrolases"/>
    <property type="match status" value="1"/>
</dbReference>
<gene>
    <name evidence="11" type="ORF">SAMN05661109_02385</name>
</gene>
<evidence type="ECO:0000256" key="6">
    <source>
        <dbReference type="ARBA" id="ARBA00022840"/>
    </source>
</evidence>
<dbReference type="EMBL" id="FOGQ01000014">
    <property type="protein sequence ID" value="SES25039.1"/>
    <property type="molecule type" value="Genomic_DNA"/>
</dbReference>
<feature type="domain" description="ABC transporter" evidence="10">
    <location>
        <begin position="22"/>
        <end position="258"/>
    </location>
</feature>
<dbReference type="SMART" id="SM00382">
    <property type="entry name" value="AAA"/>
    <property type="match status" value="1"/>
</dbReference>
<evidence type="ECO:0000259" key="10">
    <source>
        <dbReference type="PROSITE" id="PS50893"/>
    </source>
</evidence>
<keyword evidence="8" id="KW-0406">Ion transport</keyword>
<evidence type="ECO:0000256" key="7">
    <source>
        <dbReference type="ARBA" id="ARBA00023004"/>
    </source>
</evidence>
<sequence>MPTTFPSLTKRNQIMKSHYPPLDVTQLRAGYQKGRDVVKGISLQALAGSVTTLIGPNGCGKSTLLKSMSKVLAPSEGSVSVNGESIHHLTATEAARLVSMLPQHPVAPEGLQVGELVARGRHPWRRRFGGLSKTDQQAVARACTETNIAHLVDRSVDSLSGGQRQRVWLAMILAQDTPVILLDEPTTFLDPANAIAMLQLIRRQAEAGKIVVMVLHDLTLASQYSDSIFIMKAGEVISEGRPKEAFTPDVLAHAYGLHAEVWDDPTSSGPVIVPRGLSESSEGINLKPLS</sequence>
<keyword evidence="3" id="KW-1003">Cell membrane</keyword>
<organism evidence="11 12">
    <name type="scientific">Corynebacterium cystitidis DSM 20524</name>
    <dbReference type="NCBI Taxonomy" id="1121357"/>
    <lineage>
        <taxon>Bacteria</taxon>
        <taxon>Bacillati</taxon>
        <taxon>Actinomycetota</taxon>
        <taxon>Actinomycetes</taxon>
        <taxon>Mycobacteriales</taxon>
        <taxon>Corynebacteriaceae</taxon>
        <taxon>Corynebacterium</taxon>
    </lineage>
</organism>
<name>A0A1H9VU17_9CORY</name>
<dbReference type="Pfam" id="PF00005">
    <property type="entry name" value="ABC_tran"/>
    <property type="match status" value="1"/>
</dbReference>
<dbReference type="PROSITE" id="PS00211">
    <property type="entry name" value="ABC_TRANSPORTER_1"/>
    <property type="match status" value="1"/>
</dbReference>
<protein>
    <submittedName>
        <fullName evidence="11">Iron complex transport system ATP-binding protein</fullName>
    </submittedName>
</protein>
<evidence type="ECO:0000256" key="1">
    <source>
        <dbReference type="ARBA" id="ARBA00004202"/>
    </source>
</evidence>
<accession>A0A1H9VU17</accession>
<dbReference type="InterPro" id="IPR017871">
    <property type="entry name" value="ABC_transporter-like_CS"/>
</dbReference>
<evidence type="ECO:0000256" key="4">
    <source>
        <dbReference type="ARBA" id="ARBA00022496"/>
    </source>
</evidence>
<dbReference type="PROSITE" id="PS50893">
    <property type="entry name" value="ABC_TRANSPORTER_2"/>
    <property type="match status" value="1"/>
</dbReference>
<keyword evidence="12" id="KW-1185">Reference proteome</keyword>
<dbReference type="InterPro" id="IPR003593">
    <property type="entry name" value="AAA+_ATPase"/>
</dbReference>
<keyword evidence="5" id="KW-0547">Nucleotide-binding</keyword>
<keyword evidence="4" id="KW-0410">Iron transport</keyword>
<dbReference type="SUPFAM" id="SSF52540">
    <property type="entry name" value="P-loop containing nucleoside triphosphate hydrolases"/>
    <property type="match status" value="1"/>
</dbReference>
<evidence type="ECO:0000256" key="3">
    <source>
        <dbReference type="ARBA" id="ARBA00022475"/>
    </source>
</evidence>
<comment type="subcellular location">
    <subcellularLocation>
        <location evidence="1">Cell membrane</location>
        <topology evidence="1">Peripheral membrane protein</topology>
    </subcellularLocation>
</comment>
<dbReference type="GO" id="GO:0006826">
    <property type="term" value="P:iron ion transport"/>
    <property type="evidence" value="ECO:0007669"/>
    <property type="project" value="UniProtKB-KW"/>
</dbReference>
<dbReference type="FunFam" id="3.40.50.300:FF:000134">
    <property type="entry name" value="Iron-enterobactin ABC transporter ATP-binding protein"/>
    <property type="match status" value="1"/>
</dbReference>
<reference evidence="12" key="1">
    <citation type="submission" date="2016-10" db="EMBL/GenBank/DDBJ databases">
        <authorList>
            <person name="Varghese N."/>
            <person name="Submissions S."/>
        </authorList>
    </citation>
    <scope>NUCLEOTIDE SEQUENCE [LARGE SCALE GENOMIC DNA]</scope>
    <source>
        <strain evidence="12">DSM 20524</strain>
    </source>
</reference>
<keyword evidence="9" id="KW-0472">Membrane</keyword>